<protein>
    <submittedName>
        <fullName evidence="1">Uncharacterized protein</fullName>
    </submittedName>
</protein>
<accession>A0ABW5LY09</accession>
<sequence length="136" mass="15536">MAKKTWQEKFDSDKPHQVKIIEKRFADMPEGTKMFIATPKIIDAYINHIPKGVEVDVQTMRKDLAAEYDAEMTCPVTTSIFLRVVAEVALEKHQQGAVLDKITPFWRVVKSRSPLAKKLSCGTEFINELRTKENLS</sequence>
<proteinExistence type="predicted"/>
<dbReference type="RefSeq" id="WP_379667665.1">
    <property type="nucleotide sequence ID" value="NZ_JBHULH010000012.1"/>
</dbReference>
<comment type="caution">
    <text evidence="1">The sequence shown here is derived from an EMBL/GenBank/DDBJ whole genome shotgun (WGS) entry which is preliminary data.</text>
</comment>
<name>A0ABW5LY09_9FLAO</name>
<reference evidence="2" key="1">
    <citation type="journal article" date="2019" name="Int. J. Syst. Evol. Microbiol.">
        <title>The Global Catalogue of Microorganisms (GCM) 10K type strain sequencing project: providing services to taxonomists for standard genome sequencing and annotation.</title>
        <authorList>
            <consortium name="The Broad Institute Genomics Platform"/>
            <consortium name="The Broad Institute Genome Sequencing Center for Infectious Disease"/>
            <person name="Wu L."/>
            <person name="Ma J."/>
        </authorList>
    </citation>
    <scope>NUCLEOTIDE SEQUENCE [LARGE SCALE GENOMIC DNA]</scope>
    <source>
        <strain evidence="2">KCTC 52127</strain>
    </source>
</reference>
<evidence type="ECO:0000313" key="2">
    <source>
        <dbReference type="Proteomes" id="UP001597508"/>
    </source>
</evidence>
<gene>
    <name evidence="1" type="ORF">ACFSRZ_16415</name>
</gene>
<dbReference type="Proteomes" id="UP001597508">
    <property type="component" value="Unassembled WGS sequence"/>
</dbReference>
<evidence type="ECO:0000313" key="1">
    <source>
        <dbReference type="EMBL" id="MFD2568961.1"/>
    </source>
</evidence>
<organism evidence="1 2">
    <name type="scientific">Pseudotenacibaculum haliotis</name>
    <dbReference type="NCBI Taxonomy" id="1862138"/>
    <lineage>
        <taxon>Bacteria</taxon>
        <taxon>Pseudomonadati</taxon>
        <taxon>Bacteroidota</taxon>
        <taxon>Flavobacteriia</taxon>
        <taxon>Flavobacteriales</taxon>
        <taxon>Flavobacteriaceae</taxon>
        <taxon>Pseudotenacibaculum</taxon>
    </lineage>
</organism>
<dbReference type="EMBL" id="JBHULH010000012">
    <property type="protein sequence ID" value="MFD2568961.1"/>
    <property type="molecule type" value="Genomic_DNA"/>
</dbReference>
<keyword evidence="2" id="KW-1185">Reference proteome</keyword>